<dbReference type="InterPro" id="IPR006076">
    <property type="entry name" value="FAD-dep_OxRdtase"/>
</dbReference>
<organism evidence="2 4">
    <name type="scientific">Bacillus canaveralius</name>
    <dbReference type="NCBI Taxonomy" id="1403243"/>
    <lineage>
        <taxon>Bacteria</taxon>
        <taxon>Bacillati</taxon>
        <taxon>Bacillota</taxon>
        <taxon>Bacilli</taxon>
        <taxon>Bacillales</taxon>
        <taxon>Bacillaceae</taxon>
        <taxon>Bacillus</taxon>
    </lineage>
</organism>
<dbReference type="EMBL" id="PGVA01000028">
    <property type="protein sequence ID" value="PLR82134.1"/>
    <property type="molecule type" value="Genomic_DNA"/>
</dbReference>
<proteinExistence type="predicted"/>
<gene>
    <name evidence="2" type="ORF">CU635_13280</name>
    <name evidence="3" type="ORF">CVD25_09060</name>
</gene>
<dbReference type="Pfam" id="PF01266">
    <property type="entry name" value="DAO"/>
    <property type="match status" value="1"/>
</dbReference>
<dbReference type="Proteomes" id="UP000234951">
    <property type="component" value="Unassembled WGS sequence"/>
</dbReference>
<dbReference type="EMBL" id="PGVD01000025">
    <property type="protein sequence ID" value="PLR97960.1"/>
    <property type="molecule type" value="Genomic_DNA"/>
</dbReference>
<accession>A0A2N5GKT4</accession>
<sequence>MNLTTGLFFWPMTFPAAPAYPALEEDIECDVLIIGSGVSGASCAYFFSETNLKIVVIDKRTVVSGCSSANTGLLQFSNDKPLFSMINSFGERKGTRHYQLCRQALAELGQTIIRSLPFDPDFRQRDSLYFASSEKDVAGLEKEFATLRKFDFPVRFLNSADLKDSFGISKPAALLTTGDAEINTFKFAHGLLQYAQAKGVRIFEHTEMTGRTFKDGYMSVFTSNHREIKARYIIMATGHEALEEVSEKNAVLDSSYAIATNRLVKEDLWKDHVLIWETARPYLYMRTTVDNRIIIGGLDERAAKSDQRDTMLYHKRDLLVAELVKLFPHLKGKVYPDYYWTGFFGNTHDGLPIIARYERFPNTYFVMGYGGNGTVSSIISARILRDEIAGEGSKDLAIYLNARNER</sequence>
<dbReference type="RefSeq" id="WP_101577850.1">
    <property type="nucleotide sequence ID" value="NZ_PGVA01000028.1"/>
</dbReference>
<dbReference type="OrthoDB" id="571248at2"/>
<protein>
    <submittedName>
        <fullName evidence="2">FAD-dependent oxidoreductase</fullName>
    </submittedName>
</protein>
<dbReference type="SUPFAM" id="SSF51905">
    <property type="entry name" value="FAD/NAD(P)-binding domain"/>
    <property type="match status" value="1"/>
</dbReference>
<evidence type="ECO:0000313" key="3">
    <source>
        <dbReference type="EMBL" id="PLR97960.1"/>
    </source>
</evidence>
<dbReference type="PANTHER" id="PTHR13847">
    <property type="entry name" value="SARCOSINE DEHYDROGENASE-RELATED"/>
    <property type="match status" value="1"/>
</dbReference>
<reference evidence="2 4" key="1">
    <citation type="submission" date="2017-11" db="EMBL/GenBank/DDBJ databases">
        <title>Comparitive Functional Genomics of Dry Heat Resistant strains isolated from the Viking Spacecraft.</title>
        <authorList>
            <person name="Seuylemezian A."/>
            <person name="Cooper K."/>
            <person name="Vaishampayan P."/>
        </authorList>
    </citation>
    <scope>NUCLEOTIDE SEQUENCE [LARGE SCALE GENOMIC DNA]</scope>
    <source>
        <strain evidence="2 4">M4.6</strain>
    </source>
</reference>
<dbReference type="InterPro" id="IPR036188">
    <property type="entry name" value="FAD/NAD-bd_sf"/>
</dbReference>
<feature type="domain" description="FAD dependent oxidoreductase" evidence="1">
    <location>
        <begin position="30"/>
        <end position="386"/>
    </location>
</feature>
<dbReference type="Proteomes" id="UP000235114">
    <property type="component" value="Unassembled WGS sequence"/>
</dbReference>
<comment type="caution">
    <text evidence="2">The sequence shown here is derived from an EMBL/GenBank/DDBJ whole genome shotgun (WGS) entry which is preliminary data.</text>
</comment>
<dbReference type="Gene3D" id="3.30.9.10">
    <property type="entry name" value="D-Amino Acid Oxidase, subunit A, domain 2"/>
    <property type="match status" value="1"/>
</dbReference>
<dbReference type="GO" id="GO:0005737">
    <property type="term" value="C:cytoplasm"/>
    <property type="evidence" value="ECO:0007669"/>
    <property type="project" value="TreeGrafter"/>
</dbReference>
<reference evidence="3 5" key="2">
    <citation type="submission" date="2017-12" db="EMBL/GenBank/DDBJ databases">
        <title>Comparative Functional Genomics of Dry Heat Resistant strains isolated from the Viking Spacecraft.</title>
        <authorList>
            <person name="Seuylemezian A."/>
            <person name="Cooper K."/>
            <person name="Vaishampayan P."/>
        </authorList>
    </citation>
    <scope>NUCLEOTIDE SEQUENCE [LARGE SCALE GENOMIC DNA]</scope>
    <source>
        <strain evidence="3 5">ATCC 29669</strain>
    </source>
</reference>
<dbReference type="AlphaFoldDB" id="A0A2N5GKT4"/>
<evidence type="ECO:0000313" key="4">
    <source>
        <dbReference type="Proteomes" id="UP000234951"/>
    </source>
</evidence>
<evidence type="ECO:0000313" key="2">
    <source>
        <dbReference type="EMBL" id="PLR82134.1"/>
    </source>
</evidence>
<dbReference type="PANTHER" id="PTHR13847:SF201">
    <property type="entry name" value="PUTATIBE OXIDOREDUCTASE"/>
    <property type="match status" value="1"/>
</dbReference>
<evidence type="ECO:0000313" key="5">
    <source>
        <dbReference type="Proteomes" id="UP000235114"/>
    </source>
</evidence>
<evidence type="ECO:0000259" key="1">
    <source>
        <dbReference type="Pfam" id="PF01266"/>
    </source>
</evidence>
<name>A0A2N5GKT4_9BACI</name>
<dbReference type="Gene3D" id="3.50.50.60">
    <property type="entry name" value="FAD/NAD(P)-binding domain"/>
    <property type="match status" value="1"/>
</dbReference>
<keyword evidence="5" id="KW-1185">Reference proteome</keyword>